<dbReference type="Pfam" id="PF01418">
    <property type="entry name" value="HTH_6"/>
    <property type="match status" value="1"/>
</dbReference>
<dbReference type="InterPro" id="IPR001347">
    <property type="entry name" value="SIS_dom"/>
</dbReference>
<dbReference type="GO" id="GO:0097367">
    <property type="term" value="F:carbohydrate derivative binding"/>
    <property type="evidence" value="ECO:0007669"/>
    <property type="project" value="InterPro"/>
</dbReference>
<dbReference type="PROSITE" id="PS51071">
    <property type="entry name" value="HTH_RPIR"/>
    <property type="match status" value="1"/>
</dbReference>
<dbReference type="PROSITE" id="PS51464">
    <property type="entry name" value="SIS"/>
    <property type="match status" value="1"/>
</dbReference>
<name>A0A9D2ADH5_9FIRM</name>
<keyword evidence="3" id="KW-0804">Transcription</keyword>
<protein>
    <submittedName>
        <fullName evidence="6">MurR/RpiR family transcriptional regulator</fullName>
    </submittedName>
</protein>
<dbReference type="Gene3D" id="1.10.10.10">
    <property type="entry name" value="Winged helix-like DNA-binding domain superfamily/Winged helix DNA-binding domain"/>
    <property type="match status" value="1"/>
</dbReference>
<evidence type="ECO:0000313" key="6">
    <source>
        <dbReference type="EMBL" id="HIX04872.1"/>
    </source>
</evidence>
<dbReference type="AlphaFoldDB" id="A0A9D2ADH5"/>
<evidence type="ECO:0000256" key="2">
    <source>
        <dbReference type="ARBA" id="ARBA00023125"/>
    </source>
</evidence>
<evidence type="ECO:0000313" key="7">
    <source>
        <dbReference type="Proteomes" id="UP000824193"/>
    </source>
</evidence>
<dbReference type="Gene3D" id="3.40.50.10490">
    <property type="entry name" value="Glucose-6-phosphate isomerase like protein, domain 1"/>
    <property type="match status" value="1"/>
</dbReference>
<dbReference type="Proteomes" id="UP000824193">
    <property type="component" value="Unassembled WGS sequence"/>
</dbReference>
<reference evidence="6" key="2">
    <citation type="submission" date="2021-04" db="EMBL/GenBank/DDBJ databases">
        <authorList>
            <person name="Gilroy R."/>
        </authorList>
    </citation>
    <scope>NUCLEOTIDE SEQUENCE</scope>
    <source>
        <strain evidence="6">2239</strain>
    </source>
</reference>
<evidence type="ECO:0000256" key="3">
    <source>
        <dbReference type="ARBA" id="ARBA00023163"/>
    </source>
</evidence>
<dbReference type="GO" id="GO:0003677">
    <property type="term" value="F:DNA binding"/>
    <property type="evidence" value="ECO:0007669"/>
    <property type="project" value="UniProtKB-KW"/>
</dbReference>
<organism evidence="6 7">
    <name type="scientific">Candidatus Allofournierella pullicola</name>
    <dbReference type="NCBI Taxonomy" id="2838596"/>
    <lineage>
        <taxon>Bacteria</taxon>
        <taxon>Bacillati</taxon>
        <taxon>Bacillota</taxon>
        <taxon>Clostridia</taxon>
        <taxon>Eubacteriales</taxon>
        <taxon>Oscillospiraceae</taxon>
        <taxon>Allofournierella</taxon>
    </lineage>
</organism>
<dbReference type="GO" id="GO:0003700">
    <property type="term" value="F:DNA-binding transcription factor activity"/>
    <property type="evidence" value="ECO:0007669"/>
    <property type="project" value="InterPro"/>
</dbReference>
<dbReference type="InterPro" id="IPR009057">
    <property type="entry name" value="Homeodomain-like_sf"/>
</dbReference>
<dbReference type="EMBL" id="DXFW01000004">
    <property type="protein sequence ID" value="HIX04872.1"/>
    <property type="molecule type" value="Genomic_DNA"/>
</dbReference>
<dbReference type="InterPro" id="IPR047640">
    <property type="entry name" value="RpiR-like"/>
</dbReference>
<keyword evidence="1" id="KW-0805">Transcription regulation</keyword>
<keyword evidence="2" id="KW-0238">DNA-binding</keyword>
<evidence type="ECO:0000259" key="4">
    <source>
        <dbReference type="PROSITE" id="PS51071"/>
    </source>
</evidence>
<dbReference type="PANTHER" id="PTHR30514:SF1">
    <property type="entry name" value="HTH-TYPE TRANSCRIPTIONAL REGULATOR HEXR-RELATED"/>
    <property type="match status" value="1"/>
</dbReference>
<dbReference type="PANTHER" id="PTHR30514">
    <property type="entry name" value="GLUCOKINASE"/>
    <property type="match status" value="1"/>
</dbReference>
<dbReference type="GO" id="GO:1901135">
    <property type="term" value="P:carbohydrate derivative metabolic process"/>
    <property type="evidence" value="ECO:0007669"/>
    <property type="project" value="InterPro"/>
</dbReference>
<evidence type="ECO:0000259" key="5">
    <source>
        <dbReference type="PROSITE" id="PS51464"/>
    </source>
</evidence>
<gene>
    <name evidence="6" type="ORF">H9865_01990</name>
</gene>
<dbReference type="PROSITE" id="PS00356">
    <property type="entry name" value="HTH_LACI_1"/>
    <property type="match status" value="1"/>
</dbReference>
<accession>A0A9D2ADH5</accession>
<evidence type="ECO:0000256" key="1">
    <source>
        <dbReference type="ARBA" id="ARBA00023015"/>
    </source>
</evidence>
<dbReference type="InterPro" id="IPR046348">
    <property type="entry name" value="SIS_dom_sf"/>
</dbReference>
<dbReference type="CDD" id="cd05013">
    <property type="entry name" value="SIS_RpiR"/>
    <property type="match status" value="1"/>
</dbReference>
<dbReference type="SUPFAM" id="SSF53697">
    <property type="entry name" value="SIS domain"/>
    <property type="match status" value="1"/>
</dbReference>
<dbReference type="Pfam" id="PF01380">
    <property type="entry name" value="SIS"/>
    <property type="match status" value="1"/>
</dbReference>
<dbReference type="SUPFAM" id="SSF46689">
    <property type="entry name" value="Homeodomain-like"/>
    <property type="match status" value="1"/>
</dbReference>
<dbReference type="InterPro" id="IPR000281">
    <property type="entry name" value="HTH_RpiR"/>
</dbReference>
<feature type="domain" description="SIS" evidence="5">
    <location>
        <begin position="112"/>
        <end position="252"/>
    </location>
</feature>
<dbReference type="InterPro" id="IPR036388">
    <property type="entry name" value="WH-like_DNA-bd_sf"/>
</dbReference>
<comment type="caution">
    <text evidence="6">The sequence shown here is derived from an EMBL/GenBank/DDBJ whole genome shotgun (WGS) entry which is preliminary data.</text>
</comment>
<feature type="domain" description="HTH rpiR-type" evidence="4">
    <location>
        <begin position="2"/>
        <end position="78"/>
    </location>
</feature>
<sequence length="270" mass="29650">MNNIFHTIQALWPEYTKSDKKVATFILDQQQNITNMTLADIAGEAGVSEGSVVRFLNKLGIKKLIDLKLSIAKSAEEKHPAEGALSAVVEEEFSDVVHNTASLMDPERLCRAVDLMEHSRQVYFFGVAVSGIAASTGENSFIRMGKPVHAILEGHMQMIAAAGLTEEDVVVVFSLTGNTRDTCEAAALARQQGARIISVTSYVNSQLARISDVVLQTFAKEEIINGGRITGLVSQLYVLDCLKREYNKRNRARTVRLKEEIGKAILSKKV</sequence>
<dbReference type="InterPro" id="IPR035472">
    <property type="entry name" value="RpiR-like_SIS"/>
</dbReference>
<proteinExistence type="predicted"/>
<reference evidence="6" key="1">
    <citation type="journal article" date="2021" name="PeerJ">
        <title>Extensive microbial diversity within the chicken gut microbiome revealed by metagenomics and culture.</title>
        <authorList>
            <person name="Gilroy R."/>
            <person name="Ravi A."/>
            <person name="Getino M."/>
            <person name="Pursley I."/>
            <person name="Horton D.L."/>
            <person name="Alikhan N.F."/>
            <person name="Baker D."/>
            <person name="Gharbi K."/>
            <person name="Hall N."/>
            <person name="Watson M."/>
            <person name="Adriaenssens E.M."/>
            <person name="Foster-Nyarko E."/>
            <person name="Jarju S."/>
            <person name="Secka A."/>
            <person name="Antonio M."/>
            <person name="Oren A."/>
            <person name="Chaudhuri R.R."/>
            <person name="La Ragione R."/>
            <person name="Hildebrand F."/>
            <person name="Pallen M.J."/>
        </authorList>
    </citation>
    <scope>NUCLEOTIDE SEQUENCE</scope>
    <source>
        <strain evidence="6">2239</strain>
    </source>
</reference>